<accession>A0A3B0J9V1</accession>
<proteinExistence type="predicted"/>
<dbReference type="CDD" id="cd22687">
    <property type="entry name" value="FHA_MCRS1"/>
    <property type="match status" value="1"/>
</dbReference>
<organism evidence="3 4">
    <name type="scientific">Drosophila guanche</name>
    <name type="common">Fruit fly</name>
    <dbReference type="NCBI Taxonomy" id="7266"/>
    <lineage>
        <taxon>Eukaryota</taxon>
        <taxon>Metazoa</taxon>
        <taxon>Ecdysozoa</taxon>
        <taxon>Arthropoda</taxon>
        <taxon>Hexapoda</taxon>
        <taxon>Insecta</taxon>
        <taxon>Pterygota</taxon>
        <taxon>Neoptera</taxon>
        <taxon>Endopterygota</taxon>
        <taxon>Diptera</taxon>
        <taxon>Brachycera</taxon>
        <taxon>Muscomorpha</taxon>
        <taxon>Ephydroidea</taxon>
        <taxon>Drosophilidae</taxon>
        <taxon>Drosophila</taxon>
        <taxon>Sophophora</taxon>
    </lineage>
</organism>
<evidence type="ECO:0000259" key="2">
    <source>
        <dbReference type="PROSITE" id="PS50006"/>
    </source>
</evidence>
<dbReference type="Pfam" id="PF13325">
    <property type="entry name" value="MCRS_N"/>
    <property type="match status" value="1"/>
</dbReference>
<keyword evidence="4" id="KW-1185">Reference proteome</keyword>
<feature type="compositionally biased region" description="Low complexity" evidence="1">
    <location>
        <begin position="13"/>
        <end position="25"/>
    </location>
</feature>
<dbReference type="GO" id="GO:0044545">
    <property type="term" value="C:NSL complex"/>
    <property type="evidence" value="ECO:0007669"/>
    <property type="project" value="TreeGrafter"/>
</dbReference>
<dbReference type="STRING" id="7266.A0A3B0J9V1"/>
<dbReference type="PANTHER" id="PTHR13233:SF0">
    <property type="entry name" value="MICROSPHERULE PROTEIN 1"/>
    <property type="match status" value="1"/>
</dbReference>
<protein>
    <submittedName>
        <fullName evidence="3">Blast:Microspherule protein 1</fullName>
    </submittedName>
</protein>
<dbReference type="AlphaFoldDB" id="A0A3B0J9V1"/>
<dbReference type="InterPro" id="IPR037912">
    <property type="entry name" value="MCRS1"/>
</dbReference>
<dbReference type="InterPro" id="IPR025999">
    <property type="entry name" value="MCRS_N"/>
</dbReference>
<dbReference type="Pfam" id="PF00498">
    <property type="entry name" value="FHA"/>
    <property type="match status" value="1"/>
</dbReference>
<gene>
    <name evidence="3" type="ORF">DGUA_6G011802</name>
</gene>
<dbReference type="PROSITE" id="PS50006">
    <property type="entry name" value="FHA_DOMAIN"/>
    <property type="match status" value="1"/>
</dbReference>
<dbReference type="GO" id="GO:0045944">
    <property type="term" value="P:positive regulation of transcription by RNA polymerase II"/>
    <property type="evidence" value="ECO:0007669"/>
    <property type="project" value="TreeGrafter"/>
</dbReference>
<dbReference type="GO" id="GO:0031011">
    <property type="term" value="C:Ino80 complex"/>
    <property type="evidence" value="ECO:0007669"/>
    <property type="project" value="InterPro"/>
</dbReference>
<evidence type="ECO:0000256" key="1">
    <source>
        <dbReference type="SAM" id="MobiDB-lite"/>
    </source>
</evidence>
<feature type="region of interest" description="Disordered" evidence="1">
    <location>
        <begin position="1"/>
        <end position="45"/>
    </location>
</feature>
<dbReference type="SMART" id="SM00240">
    <property type="entry name" value="FHA"/>
    <property type="match status" value="1"/>
</dbReference>
<dbReference type="InterPro" id="IPR000253">
    <property type="entry name" value="FHA_dom"/>
</dbReference>
<dbReference type="PANTHER" id="PTHR13233">
    <property type="entry name" value="MICROSPHERULE PROTEIN 1"/>
    <property type="match status" value="1"/>
</dbReference>
<dbReference type="Proteomes" id="UP000268350">
    <property type="component" value="Unassembled WGS sequence"/>
</dbReference>
<dbReference type="InterPro" id="IPR008984">
    <property type="entry name" value="SMAD_FHA_dom_sf"/>
</dbReference>
<dbReference type="Gene3D" id="2.60.200.20">
    <property type="match status" value="1"/>
</dbReference>
<reference evidence="4" key="1">
    <citation type="submission" date="2018-01" db="EMBL/GenBank/DDBJ databases">
        <authorList>
            <person name="Alioto T."/>
            <person name="Alioto T."/>
        </authorList>
    </citation>
    <scope>NUCLEOTIDE SEQUENCE [LARGE SCALE GENOMIC DNA]</scope>
</reference>
<name>A0A3B0J9V1_DROGU</name>
<evidence type="ECO:0000313" key="3">
    <source>
        <dbReference type="EMBL" id="SPP79027.1"/>
    </source>
</evidence>
<dbReference type="OMA" id="AMMLNPS"/>
<dbReference type="GO" id="GO:0002151">
    <property type="term" value="F:G-quadruplex RNA binding"/>
    <property type="evidence" value="ECO:0007669"/>
    <property type="project" value="InterPro"/>
</dbReference>
<evidence type="ECO:0000313" key="4">
    <source>
        <dbReference type="Proteomes" id="UP000268350"/>
    </source>
</evidence>
<feature type="domain" description="FHA" evidence="2">
    <location>
        <begin position="280"/>
        <end position="336"/>
    </location>
</feature>
<dbReference type="SUPFAM" id="SSF49879">
    <property type="entry name" value="SMAD/FHA domain"/>
    <property type="match status" value="1"/>
</dbReference>
<dbReference type="GO" id="GO:0071339">
    <property type="term" value="C:MLL1 complex"/>
    <property type="evidence" value="ECO:0007669"/>
    <property type="project" value="InterPro"/>
</dbReference>
<dbReference type="OrthoDB" id="10262769at2759"/>
<dbReference type="EMBL" id="OUUW01000004">
    <property type="protein sequence ID" value="SPP79027.1"/>
    <property type="molecule type" value="Genomic_DNA"/>
</dbReference>
<sequence length="381" mass="42907">MDRPTKPNKAFRPKSSLPKPLLVPKIEPLEPQEAPPKPKKTGLSPTVGCWKPIDDLALMIGVQQTNDLNVVHSATTFSCNFTLQEVQLRWCALMYAPSISRLALMGIGNLHPEAAESVHKKAIFSGKEEALLASFKSTESPTLEEFQQLLDKNATSFWHTRTARDLERNWLLMKKYFLLPDQVITLDAPDSNPCSFSDVEEDICNADLKEPLDDALEQELELQNRRNKRSVRLLENEMSRLSVLVDSAMGPNAGSQELDSETMACLCGQQVRYLMQHKEITFGREGKDSSVDVDLSLEGNASKISRQQGTIKLRSNGEFFISNEGKRPIFVAGKPLLQGHKTRLEHNNLLEIYGLRLNFLINSNFIQAMRLESSKNKELLM</sequence>